<dbReference type="Pfam" id="PF05258">
    <property type="entry name" value="DciA"/>
    <property type="match status" value="1"/>
</dbReference>
<keyword evidence="4" id="KW-1185">Reference proteome</keyword>
<reference evidence="4" key="1">
    <citation type="submission" date="2017-10" db="EMBL/GenBank/DDBJ databases">
        <title>Whole genome sequencing of Borrelia miyamotoi strains isolated at the Russian territory.</title>
        <authorList>
            <person name="Kuleshov K.V."/>
            <person name="Platonov A.E."/>
            <person name="Goptar I.A."/>
            <person name="Shipulin G.A."/>
            <person name="Markelov M.L."/>
            <person name="Koetsveld J."/>
            <person name="Kolyasnikova N.M."/>
            <person name="Sarksyan D.S."/>
            <person name="Toporkova M.G."/>
            <person name="Hovius J.W."/>
        </authorList>
    </citation>
    <scope>NUCLEOTIDE SEQUENCE [LARGE SCALE GENOMIC DNA]</scope>
    <source>
        <strain evidence="4">Yekat-1</strain>
        <strain evidence="5">Yekat-76</strain>
    </source>
</reference>
<dbReference type="InterPro" id="IPR007922">
    <property type="entry name" value="DciA-like"/>
</dbReference>
<reference evidence="3" key="2">
    <citation type="submission" date="2022-12" db="EMBL/GenBank/DDBJ databases">
        <title>B. miyamotoi WGS.</title>
        <authorList>
            <person name="Kuleshov K.V."/>
            <person name="Hoornstra D."/>
            <person name="Hovius J.W."/>
            <person name="Platonov A.E."/>
            <person name="Telford S.R. III."/>
        </authorList>
    </citation>
    <scope>NUCLEOTIDE SEQUENCE</scope>
    <source>
        <strain evidence="3">410</strain>
    </source>
</reference>
<dbReference type="RefSeq" id="WP_020954813.1">
    <property type="nucleotide sequence ID" value="NZ_AP024371.1"/>
</dbReference>
<sequence>MEDLSFKKATDVLKEYLNSNICANEKLNASFVLSQNWQVVFKELADRVKLLNLKDNKILFISVKNSSVLYNISINKSKIIKLINDSTGLEIVDIRVLIR</sequence>
<dbReference type="EMBL" id="CP036557">
    <property type="protein sequence ID" value="QBK61959.1"/>
    <property type="molecule type" value="Genomic_DNA"/>
</dbReference>
<dbReference type="Proteomes" id="UP001164544">
    <property type="component" value="Chromosome"/>
</dbReference>
<dbReference type="EMBL" id="CP024333">
    <property type="protein sequence ID" value="ATQ15969.1"/>
    <property type="molecule type" value="Genomic_DNA"/>
</dbReference>
<organism evidence="3 6">
    <name type="scientific">Borrelia miyamotoi</name>
    <dbReference type="NCBI Taxonomy" id="47466"/>
    <lineage>
        <taxon>Bacteria</taxon>
        <taxon>Pseudomonadati</taxon>
        <taxon>Spirochaetota</taxon>
        <taxon>Spirochaetia</taxon>
        <taxon>Spirochaetales</taxon>
        <taxon>Borreliaceae</taxon>
        <taxon>Borrelia</taxon>
    </lineage>
</organism>
<evidence type="ECO:0000313" key="2">
    <source>
        <dbReference type="EMBL" id="QBK61959.1"/>
    </source>
</evidence>
<dbReference type="Proteomes" id="UP000291995">
    <property type="component" value="Chromosome"/>
</dbReference>
<evidence type="ECO:0000313" key="6">
    <source>
        <dbReference type="Proteomes" id="UP001164544"/>
    </source>
</evidence>
<gene>
    <name evidence="1" type="ORF">CNO13_02090</name>
    <name evidence="2" type="ORF">EZU67_02090</name>
    <name evidence="3" type="ORF">O5398_02100</name>
</gene>
<reference evidence="1" key="3">
    <citation type="submission" date="2022-12" db="EMBL/GenBank/DDBJ databases">
        <title>Whole genome sequencing of Borrelia miyamotoi strains isolated at the Russian territory.</title>
        <authorList>
            <person name="Kuleshov K.V."/>
            <person name="Platonov A.E."/>
            <person name="Goptar I.A."/>
            <person name="Shipulin G.A."/>
            <person name="Markelov M.L."/>
            <person name="Koetsveld J."/>
            <person name="Kolyasnikova N.M."/>
            <person name="Sarksyan D.S."/>
            <person name="Toporkova M.G."/>
            <person name="Hovius J.W."/>
        </authorList>
    </citation>
    <scope>NUCLEOTIDE SEQUENCE</scope>
    <source>
        <strain evidence="1">Yekat-1</strain>
        <strain evidence="2">Yekat-76</strain>
    </source>
</reference>
<dbReference type="Proteomes" id="UP000230633">
    <property type="component" value="Chromosome"/>
</dbReference>
<evidence type="ECO:0000313" key="1">
    <source>
        <dbReference type="EMBL" id="ATQ15969.1"/>
    </source>
</evidence>
<dbReference type="GeneID" id="75118141"/>
<protein>
    <submittedName>
        <fullName evidence="3">DciA family protein</fullName>
    </submittedName>
</protein>
<dbReference type="AlphaFoldDB" id="A0AAQ2WVU1"/>
<evidence type="ECO:0000313" key="5">
    <source>
        <dbReference type="Proteomes" id="UP000291995"/>
    </source>
</evidence>
<evidence type="ECO:0000313" key="4">
    <source>
        <dbReference type="Proteomes" id="UP000230633"/>
    </source>
</evidence>
<evidence type="ECO:0000313" key="3">
    <source>
        <dbReference type="EMBL" id="WAZ90927.1"/>
    </source>
</evidence>
<accession>A0AAQ2WVU1</accession>
<dbReference type="EMBL" id="CP114637">
    <property type="protein sequence ID" value="WAZ90927.1"/>
    <property type="molecule type" value="Genomic_DNA"/>
</dbReference>
<dbReference type="KEGG" id="bmiy:RJ61_02135"/>
<proteinExistence type="predicted"/>
<name>A0AAQ2WVU1_9SPIR</name>